<reference evidence="1" key="2">
    <citation type="journal article" date="2024" name="Plant">
        <title>Genomic evolution and insights into agronomic trait innovations of Sesamum species.</title>
        <authorList>
            <person name="Miao H."/>
            <person name="Wang L."/>
            <person name="Qu L."/>
            <person name="Liu H."/>
            <person name="Sun Y."/>
            <person name="Le M."/>
            <person name="Wang Q."/>
            <person name="Wei S."/>
            <person name="Zheng Y."/>
            <person name="Lin W."/>
            <person name="Duan Y."/>
            <person name="Cao H."/>
            <person name="Xiong S."/>
            <person name="Wang X."/>
            <person name="Wei L."/>
            <person name="Li C."/>
            <person name="Ma Q."/>
            <person name="Ju M."/>
            <person name="Zhao R."/>
            <person name="Li G."/>
            <person name="Mu C."/>
            <person name="Tian Q."/>
            <person name="Mei H."/>
            <person name="Zhang T."/>
            <person name="Gao T."/>
            <person name="Zhang H."/>
        </authorList>
    </citation>
    <scope>NUCLEOTIDE SEQUENCE</scope>
    <source>
        <strain evidence="1">3651</strain>
    </source>
</reference>
<organism evidence="1 2">
    <name type="scientific">Sesamum alatum</name>
    <dbReference type="NCBI Taxonomy" id="300844"/>
    <lineage>
        <taxon>Eukaryota</taxon>
        <taxon>Viridiplantae</taxon>
        <taxon>Streptophyta</taxon>
        <taxon>Embryophyta</taxon>
        <taxon>Tracheophyta</taxon>
        <taxon>Spermatophyta</taxon>
        <taxon>Magnoliopsida</taxon>
        <taxon>eudicotyledons</taxon>
        <taxon>Gunneridae</taxon>
        <taxon>Pentapetalae</taxon>
        <taxon>asterids</taxon>
        <taxon>lamiids</taxon>
        <taxon>Lamiales</taxon>
        <taxon>Pedaliaceae</taxon>
        <taxon>Sesamum</taxon>
    </lineage>
</organism>
<comment type="caution">
    <text evidence="1">The sequence shown here is derived from an EMBL/GenBank/DDBJ whole genome shotgun (WGS) entry which is preliminary data.</text>
</comment>
<protein>
    <submittedName>
        <fullName evidence="1">Uncharacterized protein</fullName>
    </submittedName>
</protein>
<proteinExistence type="predicted"/>
<sequence>MAEEPTTHGRRREDLLNNLFGEDVDYYSTVSPASACYGNNSSTTKPVHSRKCKVSKTDLDKRFLDSIDRLVSNTNDCLNSIVKRTGFEVDVSEERQKVYEKLENCTKLKIVNNTQDMDLFFSLPVDANGEFVA</sequence>
<accession>A0AAE2CGQ0</accession>
<keyword evidence="2" id="KW-1185">Reference proteome</keyword>
<reference evidence="1" key="1">
    <citation type="submission" date="2020-06" db="EMBL/GenBank/DDBJ databases">
        <authorList>
            <person name="Li T."/>
            <person name="Hu X."/>
            <person name="Zhang T."/>
            <person name="Song X."/>
            <person name="Zhang H."/>
            <person name="Dai N."/>
            <person name="Sheng W."/>
            <person name="Hou X."/>
            <person name="Wei L."/>
        </authorList>
    </citation>
    <scope>NUCLEOTIDE SEQUENCE</scope>
    <source>
        <strain evidence="1">3651</strain>
        <tissue evidence="1">Leaf</tissue>
    </source>
</reference>
<evidence type="ECO:0000313" key="1">
    <source>
        <dbReference type="EMBL" id="KAK4421548.1"/>
    </source>
</evidence>
<dbReference type="AlphaFoldDB" id="A0AAE2CGQ0"/>
<name>A0AAE2CGQ0_9LAMI</name>
<gene>
    <name evidence="1" type="ORF">Salat_2105400</name>
</gene>
<dbReference type="Proteomes" id="UP001293254">
    <property type="component" value="Unassembled WGS sequence"/>
</dbReference>
<dbReference type="EMBL" id="JACGWO010000008">
    <property type="protein sequence ID" value="KAK4421548.1"/>
    <property type="molecule type" value="Genomic_DNA"/>
</dbReference>
<evidence type="ECO:0000313" key="2">
    <source>
        <dbReference type="Proteomes" id="UP001293254"/>
    </source>
</evidence>